<reference evidence="1" key="1">
    <citation type="submission" date="2020-07" db="EMBL/GenBank/DDBJ databases">
        <title>Methanobacterium. sp. MethCan genome.</title>
        <authorList>
            <person name="Postec A."/>
            <person name="Quemeneur M."/>
        </authorList>
    </citation>
    <scope>NUCLEOTIDE SEQUENCE</scope>
    <source>
        <strain evidence="1">MethCAN</strain>
    </source>
</reference>
<organism evidence="1 2">
    <name type="scientific">Methanobacterium alkalithermotolerans</name>
    <dbReference type="NCBI Taxonomy" id="2731220"/>
    <lineage>
        <taxon>Archaea</taxon>
        <taxon>Methanobacteriati</taxon>
        <taxon>Methanobacteriota</taxon>
        <taxon>Methanomada group</taxon>
        <taxon>Methanobacteria</taxon>
        <taxon>Methanobacteriales</taxon>
        <taxon>Methanobacteriaceae</taxon>
        <taxon>Methanobacterium</taxon>
    </lineage>
</organism>
<sequence>MLKLIKCQQSKMNNSSWETKYVLTYEDTKLDKETEKELLNNLALFQIQMMIDNVKFEVKAPLIEVHIPLSGYQDDPQMEIDLDRVSAEWDWEFKQFYKTLKEDMKN</sequence>
<dbReference type="Proteomes" id="UP000681041">
    <property type="component" value="Chromosome"/>
</dbReference>
<evidence type="ECO:0000313" key="2">
    <source>
        <dbReference type="Proteomes" id="UP000681041"/>
    </source>
</evidence>
<gene>
    <name evidence="1" type="ORF">HYG87_01745</name>
</gene>
<protein>
    <submittedName>
        <fullName evidence="1">Uncharacterized protein</fullName>
    </submittedName>
</protein>
<dbReference type="RefSeq" id="WP_211533522.1">
    <property type="nucleotide sequence ID" value="NZ_CP058560.1"/>
</dbReference>
<accession>A0A8T8K2C1</accession>
<dbReference type="GeneID" id="64819447"/>
<dbReference type="KEGG" id="meme:HYG87_01745"/>
<proteinExistence type="predicted"/>
<dbReference type="AlphaFoldDB" id="A0A8T8K2C1"/>
<keyword evidence="2" id="KW-1185">Reference proteome</keyword>
<evidence type="ECO:0000313" key="1">
    <source>
        <dbReference type="EMBL" id="QUH22578.1"/>
    </source>
</evidence>
<dbReference type="EMBL" id="CP058560">
    <property type="protein sequence ID" value="QUH22578.1"/>
    <property type="molecule type" value="Genomic_DNA"/>
</dbReference>
<name>A0A8T8K2C1_9EURY</name>